<keyword evidence="1" id="KW-1133">Transmembrane helix</keyword>
<evidence type="ECO:0000313" key="2">
    <source>
        <dbReference type="EMBL" id="QJI81295.1"/>
    </source>
</evidence>
<dbReference type="AlphaFoldDB" id="A0A6M3YZ90"/>
<keyword evidence="2" id="KW-0496">Mitochondrion</keyword>
<keyword evidence="1" id="KW-0472">Membrane</keyword>
<feature type="transmembrane region" description="Helical" evidence="1">
    <location>
        <begin position="219"/>
        <end position="240"/>
    </location>
</feature>
<feature type="transmembrane region" description="Helical" evidence="1">
    <location>
        <begin position="95"/>
        <end position="118"/>
    </location>
</feature>
<geneLocation type="mitochondrion" evidence="2"/>
<protein>
    <submittedName>
        <fullName evidence="2">NADH dehydrogenase subunit 2</fullName>
    </submittedName>
</protein>
<feature type="transmembrane region" description="Helical" evidence="1">
    <location>
        <begin position="55"/>
        <end position="83"/>
    </location>
</feature>
<feature type="transmembrane region" description="Helical" evidence="1">
    <location>
        <begin position="12"/>
        <end position="35"/>
    </location>
</feature>
<accession>A0A6M3YZ90</accession>
<organism evidence="2">
    <name type="scientific">Centrorhynchus clitorideus</name>
    <dbReference type="NCBI Taxonomy" id="2731796"/>
    <lineage>
        <taxon>Eukaryota</taxon>
        <taxon>Metazoa</taxon>
        <taxon>Spiralia</taxon>
        <taxon>Lophotrochozoa</taxon>
        <taxon>Acanthocephala</taxon>
        <taxon>Palaeacanthocephala</taxon>
        <taxon>Polymorphida</taxon>
        <taxon>Centrorhynchidae</taxon>
        <taxon>Centrorhynchus</taxon>
    </lineage>
</organism>
<feature type="transmembrane region" description="Helical" evidence="1">
    <location>
        <begin position="130"/>
        <end position="152"/>
    </location>
</feature>
<proteinExistence type="predicted"/>
<feature type="transmembrane region" description="Helical" evidence="1">
    <location>
        <begin position="280"/>
        <end position="298"/>
    </location>
</feature>
<gene>
    <name evidence="2" type="primary">ND2</name>
</gene>
<keyword evidence="1" id="KW-0812">Transmembrane</keyword>
<feature type="transmembrane region" description="Helical" evidence="1">
    <location>
        <begin position="189"/>
        <end position="207"/>
    </location>
</feature>
<feature type="transmembrane region" description="Helical" evidence="1">
    <location>
        <begin position="164"/>
        <end position="183"/>
    </location>
</feature>
<reference evidence="2" key="1">
    <citation type="journal article" date="2020" name="Mol. Biochem. Parasitol.">
        <title>Characterization of the complete mitogenome of Centrorhynchus clitorideus (Meyer, 1931) (Palaeacanthocephala: Centrorhynchidae), the largest mitochondrial genome in Acanthocephala, and its phylogenetic implications.</title>
        <authorList>
            <person name="Muhammad N."/>
            <person name="Suleman"/>
            <person name="Khan M.S."/>
            <person name="Li L."/>
            <person name="Zhao Q."/>
            <person name="Ullah H."/>
            <person name="Zhu X.Q."/>
            <person name="Ma J."/>
        </authorList>
    </citation>
    <scope>NUCLEOTIDE SEQUENCE</scope>
</reference>
<name>A0A6M3YZ90_9BILA</name>
<dbReference type="EMBL" id="MT113355">
    <property type="protein sequence ID" value="QJI81295.1"/>
    <property type="molecule type" value="Genomic_DNA"/>
</dbReference>
<sequence>MLVGKTQFSCWLLLYGLLVMAGMVSMSYVFVWVVLEVTMMMSMVYVLWEESRVGAIFYYYVVQAVGSLMMIVGAMVEVGVVLWSGFIVKMGLFPVFVWMVAVVWGLGGVLSVMLVLWAQKLLPLILVYEWGWLVIWSSSLLVMLVFMGVVLASLGMLMGHSVKWLLTMSSVVHTSWLVVIMMMAEGSMLFYFGMYGCMMLVVLVVVLRGGEQGGAGSLAVLSSIPPLVGFGVKFYSFSLVVMGLEVVIVGGVVLVVATIIGYLLGLIGEFMVSKSSAAEEVGMGSVGALLFSLLFTIVL</sequence>
<feature type="transmembrane region" description="Helical" evidence="1">
    <location>
        <begin position="246"/>
        <end position="268"/>
    </location>
</feature>
<evidence type="ECO:0000256" key="1">
    <source>
        <dbReference type="SAM" id="Phobius"/>
    </source>
</evidence>